<keyword evidence="4" id="KW-1185">Reference proteome</keyword>
<evidence type="ECO:0008006" key="5">
    <source>
        <dbReference type="Google" id="ProtNLM"/>
    </source>
</evidence>
<keyword evidence="2" id="KW-0812">Transmembrane</keyword>
<evidence type="ECO:0000313" key="4">
    <source>
        <dbReference type="Proteomes" id="UP000676967"/>
    </source>
</evidence>
<proteinExistence type="predicted"/>
<gene>
    <name evidence="3" type="ORF">Aiant_30220</name>
</gene>
<feature type="transmembrane region" description="Helical" evidence="2">
    <location>
        <begin position="270"/>
        <end position="288"/>
    </location>
</feature>
<name>A0ABM7LSY3_9ACTN</name>
<feature type="region of interest" description="Disordered" evidence="1">
    <location>
        <begin position="399"/>
        <end position="445"/>
    </location>
</feature>
<feature type="transmembrane region" description="Helical" evidence="2">
    <location>
        <begin position="300"/>
        <end position="318"/>
    </location>
</feature>
<accession>A0ABM7LSY3</accession>
<feature type="compositionally biased region" description="Low complexity" evidence="1">
    <location>
        <begin position="411"/>
        <end position="430"/>
    </location>
</feature>
<evidence type="ECO:0000256" key="2">
    <source>
        <dbReference type="SAM" id="Phobius"/>
    </source>
</evidence>
<keyword evidence="2" id="KW-1133">Transmembrane helix</keyword>
<keyword evidence="2" id="KW-0472">Membrane</keyword>
<dbReference type="Proteomes" id="UP000676967">
    <property type="component" value="Chromosome"/>
</dbReference>
<protein>
    <recommendedName>
        <fullName evidence="5">Gpi18-like mannosyltransferase</fullName>
    </recommendedName>
</protein>
<feature type="transmembrane region" description="Helical" evidence="2">
    <location>
        <begin position="170"/>
        <end position="200"/>
    </location>
</feature>
<feature type="transmembrane region" description="Helical" evidence="2">
    <location>
        <begin position="127"/>
        <end position="150"/>
    </location>
</feature>
<feature type="transmembrane region" description="Helical" evidence="2">
    <location>
        <begin position="90"/>
        <end position="115"/>
    </location>
</feature>
<feature type="transmembrane region" description="Helical" evidence="2">
    <location>
        <begin position="22"/>
        <end position="42"/>
    </location>
</feature>
<sequence>MEFGTDAYLSSVLTRFKIDKRLVFEALLIVALLAVAGLARYAGRREWTADMRIFVVWYQKLQASGGWSGLGEEIGNYNAPFLYLLQFSSVLPGAVIFKIKMVYTAFDVLLGFFTYKLVDLRWGRRAGIAGALLMVLLPTVVINASFYGQMDAMWASFAVGGVYFLIRRRPWLGVAFCTVALAFKPQGIFIFPLLGVLVVLGVLRLRHLLIAPAVWVLLDLPALLLGRDPWELFTIYSLGRQSVNVPALTQNAPSVFVFFPISTRIDSVRPLGYVFTAALVLGLTYVLLVRRVRMTATQIVTVGALFAILVPFFLPGMHERYFFLADVLTVLLAIYRPRLWYVPILVQAGSLLAYEPFLFGPSARQIDKMIPATLMLVALIATAYTLLREACDETGTFTEPATAERAEPERMPAGSAAPVTPRPRTAPGTAGLPGTVEEPLTSTRL</sequence>
<feature type="transmembrane region" description="Helical" evidence="2">
    <location>
        <begin position="338"/>
        <end position="357"/>
    </location>
</feature>
<reference evidence="3 4" key="1">
    <citation type="submission" date="2020-08" db="EMBL/GenBank/DDBJ databases">
        <title>Whole genome shotgun sequence of Actinoplanes ianthinogenes NBRC 13996.</title>
        <authorList>
            <person name="Komaki H."/>
            <person name="Tamura T."/>
        </authorList>
    </citation>
    <scope>NUCLEOTIDE SEQUENCE [LARGE SCALE GENOMIC DNA]</scope>
    <source>
        <strain evidence="3 4">NBRC 13996</strain>
    </source>
</reference>
<evidence type="ECO:0000313" key="3">
    <source>
        <dbReference type="EMBL" id="BCJ42365.1"/>
    </source>
</evidence>
<dbReference type="EMBL" id="AP023356">
    <property type="protein sequence ID" value="BCJ42365.1"/>
    <property type="molecule type" value="Genomic_DNA"/>
</dbReference>
<organism evidence="3 4">
    <name type="scientific">Actinoplanes ianthinogenes</name>
    <dbReference type="NCBI Taxonomy" id="122358"/>
    <lineage>
        <taxon>Bacteria</taxon>
        <taxon>Bacillati</taxon>
        <taxon>Actinomycetota</taxon>
        <taxon>Actinomycetes</taxon>
        <taxon>Micromonosporales</taxon>
        <taxon>Micromonosporaceae</taxon>
        <taxon>Actinoplanes</taxon>
    </lineage>
</organism>
<evidence type="ECO:0000256" key="1">
    <source>
        <dbReference type="SAM" id="MobiDB-lite"/>
    </source>
</evidence>